<reference evidence="1 2" key="1">
    <citation type="submission" date="2016-11" db="EMBL/GenBank/DDBJ databases">
        <title>Trade-off between light-utilization and light-protection in marine flavobacteria.</title>
        <authorList>
            <person name="Kumagai Y."/>
        </authorList>
    </citation>
    <scope>NUCLEOTIDE SEQUENCE [LARGE SCALE GENOMIC DNA]</scope>
    <source>
        <strain evidence="1 2">ATCC 700397</strain>
    </source>
</reference>
<dbReference type="RefSeq" id="WP_104808680.1">
    <property type="nucleotide sequence ID" value="NZ_MQUA01000013.1"/>
</dbReference>
<accession>A0A2S7KUW5</accession>
<evidence type="ECO:0000313" key="1">
    <source>
        <dbReference type="EMBL" id="PQB06431.1"/>
    </source>
</evidence>
<dbReference type="Proteomes" id="UP000239522">
    <property type="component" value="Unassembled WGS sequence"/>
</dbReference>
<gene>
    <name evidence="1" type="ORF">BST83_04010</name>
</gene>
<comment type="caution">
    <text evidence="1">The sequence shown here is derived from an EMBL/GenBank/DDBJ whole genome shotgun (WGS) entry which is preliminary data.</text>
</comment>
<dbReference type="EMBL" id="MQUA01000013">
    <property type="protein sequence ID" value="PQB06431.1"/>
    <property type="molecule type" value="Genomic_DNA"/>
</dbReference>
<organism evidence="1 2">
    <name type="scientific">Polaribacter filamentus</name>
    <dbReference type="NCBI Taxonomy" id="53483"/>
    <lineage>
        <taxon>Bacteria</taxon>
        <taxon>Pseudomonadati</taxon>
        <taxon>Bacteroidota</taxon>
        <taxon>Flavobacteriia</taxon>
        <taxon>Flavobacteriales</taxon>
        <taxon>Flavobacteriaceae</taxon>
    </lineage>
</organism>
<protein>
    <submittedName>
        <fullName evidence="1">Uncharacterized protein</fullName>
    </submittedName>
</protein>
<name>A0A2S7KUW5_9FLAO</name>
<dbReference type="OrthoDB" id="1144758at2"/>
<keyword evidence="2" id="KW-1185">Reference proteome</keyword>
<sequence>MENEALKVSKTINGFTIDQHLKLIDGVFTKREALDIINNVVDVKINFHKLQRLSITEGNMHDECTYDNSRITELIKDKAEVKAILMSLEGTSSNIKISSTIHISLGD</sequence>
<proteinExistence type="predicted"/>
<evidence type="ECO:0000313" key="2">
    <source>
        <dbReference type="Proteomes" id="UP000239522"/>
    </source>
</evidence>
<dbReference type="AlphaFoldDB" id="A0A2S7KUW5"/>